<evidence type="ECO:0000259" key="5">
    <source>
        <dbReference type="Pfam" id="PF00535"/>
    </source>
</evidence>
<evidence type="ECO:0000313" key="6">
    <source>
        <dbReference type="EMBL" id="UXI66339.1"/>
    </source>
</evidence>
<dbReference type="InterPro" id="IPR029044">
    <property type="entry name" value="Nucleotide-diphossugar_trans"/>
</dbReference>
<dbReference type="PANTHER" id="PTHR43630:SF1">
    <property type="entry name" value="POLY-BETA-1,6-N-ACETYL-D-GLUCOSAMINE SYNTHASE"/>
    <property type="match status" value="1"/>
</dbReference>
<evidence type="ECO:0000256" key="4">
    <source>
        <dbReference type="SAM" id="Phobius"/>
    </source>
</evidence>
<comment type="similarity">
    <text evidence="1">Belongs to the glycosyltransferase 2 family.</text>
</comment>
<dbReference type="Pfam" id="PF00535">
    <property type="entry name" value="Glycos_transf_2"/>
    <property type="match status" value="1"/>
</dbReference>
<evidence type="ECO:0000256" key="2">
    <source>
        <dbReference type="ARBA" id="ARBA00022676"/>
    </source>
</evidence>
<keyword evidence="3" id="KW-0808">Transferase</keyword>
<name>A0ABY6B9I4_9GAMM</name>
<dbReference type="Proteomes" id="UP001064632">
    <property type="component" value="Chromosome"/>
</dbReference>
<gene>
    <name evidence="6" type="ORF">N4264_16460</name>
</gene>
<dbReference type="PANTHER" id="PTHR43630">
    <property type="entry name" value="POLY-BETA-1,6-N-ACETYL-D-GLUCOSAMINE SYNTHASE"/>
    <property type="match status" value="1"/>
</dbReference>
<dbReference type="SUPFAM" id="SSF53448">
    <property type="entry name" value="Nucleotide-diphospho-sugar transferases"/>
    <property type="match status" value="1"/>
</dbReference>
<evidence type="ECO:0000256" key="1">
    <source>
        <dbReference type="ARBA" id="ARBA00006739"/>
    </source>
</evidence>
<feature type="transmembrane region" description="Helical" evidence="4">
    <location>
        <begin position="348"/>
        <end position="366"/>
    </location>
</feature>
<keyword evidence="2" id="KW-0328">Glycosyltransferase</keyword>
<keyword evidence="7" id="KW-1185">Reference proteome</keyword>
<accession>A0ABY6B9I4</accession>
<feature type="transmembrane region" description="Helical" evidence="4">
    <location>
        <begin position="6"/>
        <end position="31"/>
    </location>
</feature>
<dbReference type="EMBL" id="CP104694">
    <property type="protein sequence ID" value="UXI66339.1"/>
    <property type="molecule type" value="Genomic_DNA"/>
</dbReference>
<dbReference type="InterPro" id="IPR001173">
    <property type="entry name" value="Glyco_trans_2-like"/>
</dbReference>
<proteinExistence type="inferred from homology"/>
<protein>
    <submittedName>
        <fullName evidence="6">Glycosyltransferase family 2 protein</fullName>
    </submittedName>
</protein>
<dbReference type="CDD" id="cd06439">
    <property type="entry name" value="CESA_like_1"/>
    <property type="match status" value="1"/>
</dbReference>
<sequence>MTPLAQWLFWLSLAGVFYTFIGYPLLVGVLARWRPRPIESSQWQPTVTVCIAMHNGYRWLDAKLDNLLAHDYPPDRLNIVVVSDGSDDGSAERLRARASDRVTVIVEPQRRGKTACLRLAIGQATGEVLVFTDIRQRLEPGSVRALCAALGSGELAAVSGALAFESADGYAASVDAYWRYESWLRRAEAASGSVVGVTGALYAVRRADMPLPPPNLVLDDVWVPMQIAARGGRVGIEPRAIAWDQPSSNAAAESARKRRTLAGNWQLLAMWPRLLLPGAHPLWWRYVSHKVSRLLVPVLLGVAFICNVALSLTGFGYFALFLAQVSAYGVALAGMFRPQWRRWLPVKLAAAFLEMNLYAWAGWLDFLRQRDAHLWKSTPVPDSAGSPP</sequence>
<feature type="domain" description="Glycosyltransferase 2-like" evidence="5">
    <location>
        <begin position="48"/>
        <end position="168"/>
    </location>
</feature>
<reference evidence="6" key="1">
    <citation type="submission" date="2022-09" db="EMBL/GenBank/DDBJ databases">
        <title>Tahibacter sp. nov., isolated from a fresh water.</title>
        <authorList>
            <person name="Baek J.H."/>
            <person name="Lee J.K."/>
            <person name="Kim J.M."/>
            <person name="Jeon C.O."/>
        </authorList>
    </citation>
    <scope>NUCLEOTIDE SEQUENCE</scope>
    <source>
        <strain evidence="6">W38</strain>
    </source>
</reference>
<feature type="transmembrane region" description="Helical" evidence="4">
    <location>
        <begin position="294"/>
        <end position="312"/>
    </location>
</feature>
<keyword evidence="4" id="KW-0812">Transmembrane</keyword>
<evidence type="ECO:0000313" key="7">
    <source>
        <dbReference type="Proteomes" id="UP001064632"/>
    </source>
</evidence>
<keyword evidence="4" id="KW-0472">Membrane</keyword>
<evidence type="ECO:0000256" key="3">
    <source>
        <dbReference type="ARBA" id="ARBA00022679"/>
    </source>
</evidence>
<keyword evidence="4" id="KW-1133">Transmembrane helix</keyword>
<dbReference type="Gene3D" id="3.90.550.10">
    <property type="entry name" value="Spore Coat Polysaccharide Biosynthesis Protein SpsA, Chain A"/>
    <property type="match status" value="1"/>
</dbReference>
<organism evidence="6 7">
    <name type="scientific">Tahibacter amnicola</name>
    <dbReference type="NCBI Taxonomy" id="2976241"/>
    <lineage>
        <taxon>Bacteria</taxon>
        <taxon>Pseudomonadati</taxon>
        <taxon>Pseudomonadota</taxon>
        <taxon>Gammaproteobacteria</taxon>
        <taxon>Lysobacterales</taxon>
        <taxon>Rhodanobacteraceae</taxon>
        <taxon>Tahibacter</taxon>
    </lineage>
</organism>
<dbReference type="RefSeq" id="WP_261693323.1">
    <property type="nucleotide sequence ID" value="NZ_CP104694.1"/>
</dbReference>